<dbReference type="STRING" id="1105367.CG50_06440"/>
<dbReference type="Gene3D" id="3.40.1190.20">
    <property type="match status" value="1"/>
</dbReference>
<dbReference type="eggNOG" id="COG0524">
    <property type="taxonomic scope" value="Bacteria"/>
</dbReference>
<dbReference type="Pfam" id="PF00294">
    <property type="entry name" value="PfkB"/>
    <property type="match status" value="1"/>
</dbReference>
<dbReference type="CDD" id="cd01167">
    <property type="entry name" value="bac_FRK"/>
    <property type="match status" value="1"/>
</dbReference>
<evidence type="ECO:0000256" key="2">
    <source>
        <dbReference type="ARBA" id="ARBA00022679"/>
    </source>
</evidence>
<dbReference type="InterPro" id="IPR002173">
    <property type="entry name" value="Carboh/pur_kinase_PfkB_CS"/>
</dbReference>
<dbReference type="InterPro" id="IPR029056">
    <property type="entry name" value="Ribokinase-like"/>
</dbReference>
<comment type="caution">
    <text evidence="7">The sequence shown here is derived from an EMBL/GenBank/DDBJ whole genome shotgun (WGS) entry which is preliminary data.</text>
</comment>
<dbReference type="GO" id="GO:0005524">
    <property type="term" value="F:ATP binding"/>
    <property type="evidence" value="ECO:0007669"/>
    <property type="project" value="UniProtKB-KW"/>
</dbReference>
<keyword evidence="5" id="KW-0067">ATP-binding</keyword>
<evidence type="ECO:0000256" key="3">
    <source>
        <dbReference type="ARBA" id="ARBA00022741"/>
    </source>
</evidence>
<protein>
    <submittedName>
        <fullName evidence="7">Carbohydrate kinase</fullName>
    </submittedName>
</protein>
<dbReference type="PROSITE" id="PS00584">
    <property type="entry name" value="PFKB_KINASES_2"/>
    <property type="match status" value="1"/>
</dbReference>
<evidence type="ECO:0000313" key="8">
    <source>
        <dbReference type="Proteomes" id="UP000028824"/>
    </source>
</evidence>
<dbReference type="PANTHER" id="PTHR43085">
    <property type="entry name" value="HEXOKINASE FAMILY MEMBER"/>
    <property type="match status" value="1"/>
</dbReference>
<dbReference type="RefSeq" id="WP_036634438.1">
    <property type="nucleotide sequence ID" value="NZ_JFZB01000002.1"/>
</dbReference>
<dbReference type="Proteomes" id="UP000028824">
    <property type="component" value="Unassembled WGS sequence"/>
</dbReference>
<dbReference type="SUPFAM" id="SSF53613">
    <property type="entry name" value="Ribokinase-like"/>
    <property type="match status" value="1"/>
</dbReference>
<dbReference type="InterPro" id="IPR011611">
    <property type="entry name" value="PfkB_dom"/>
</dbReference>
<evidence type="ECO:0000256" key="5">
    <source>
        <dbReference type="ARBA" id="ARBA00022840"/>
    </source>
</evidence>
<dbReference type="OrthoDB" id="9795789at2"/>
<sequence>MARIFCAGEALIDMLPGRTDAGDTAFVPHPGGSVFNTAVALGRLGARVALISGVSHDLFGAMLAGGLTASGVETGCLIRSARPTTLAFVTLTDGEARYAFYDEATAGRMLTPDDIPALPPPDATGGALFLGGISLAVEPCASAYEALARREAGRRLIVLDPNIRPGFIADEAAFRARLGRLMALADIVKLSGDDLDWISGPEGEATDRARGLLALGPGLIVLTRGAEGAVALRPAGEVRVPARRAQVVDTVGAGDTFNAGLLASLAAAGALDRAALDAAPDRLIAEALALGVAAAAVNVTRAGANPPWKHELSESET</sequence>
<proteinExistence type="inferred from homology"/>
<feature type="domain" description="Carbohydrate kinase PfkB" evidence="6">
    <location>
        <begin position="2"/>
        <end position="308"/>
    </location>
</feature>
<organism evidence="7 8">
    <name type="scientific">Paenirhodobacter enshiensis</name>
    <dbReference type="NCBI Taxonomy" id="1105367"/>
    <lineage>
        <taxon>Bacteria</taxon>
        <taxon>Pseudomonadati</taxon>
        <taxon>Pseudomonadota</taxon>
        <taxon>Alphaproteobacteria</taxon>
        <taxon>Rhodobacterales</taxon>
        <taxon>Rhodobacter group</taxon>
        <taxon>Paenirhodobacter</taxon>
    </lineage>
</organism>
<gene>
    <name evidence="7" type="ORF">CG50_06440</name>
</gene>
<dbReference type="EMBL" id="JFZB01000002">
    <property type="protein sequence ID" value="KFI30100.1"/>
    <property type="molecule type" value="Genomic_DNA"/>
</dbReference>
<evidence type="ECO:0000256" key="4">
    <source>
        <dbReference type="ARBA" id="ARBA00022777"/>
    </source>
</evidence>
<keyword evidence="3" id="KW-0547">Nucleotide-binding</keyword>
<reference evidence="7 8" key="1">
    <citation type="submission" date="2014-03" db="EMBL/GenBank/DDBJ databases">
        <title>Genome of Paenirhodobacter enshiensis DW2-9.</title>
        <authorList>
            <person name="Wang D."/>
            <person name="Wang G."/>
        </authorList>
    </citation>
    <scope>NUCLEOTIDE SEQUENCE [LARGE SCALE GENOMIC DNA]</scope>
    <source>
        <strain evidence="7 8">DW2-9</strain>
    </source>
</reference>
<dbReference type="PANTHER" id="PTHR43085:SF1">
    <property type="entry name" value="PSEUDOURIDINE KINASE-RELATED"/>
    <property type="match status" value="1"/>
</dbReference>
<keyword evidence="8" id="KW-1185">Reference proteome</keyword>
<name>A0A086Y750_9RHOB</name>
<keyword evidence="2" id="KW-0808">Transferase</keyword>
<dbReference type="InterPro" id="IPR050306">
    <property type="entry name" value="PfkB_Carbo_kinase"/>
</dbReference>
<dbReference type="GO" id="GO:0016301">
    <property type="term" value="F:kinase activity"/>
    <property type="evidence" value="ECO:0007669"/>
    <property type="project" value="UniProtKB-KW"/>
</dbReference>
<evidence type="ECO:0000256" key="1">
    <source>
        <dbReference type="ARBA" id="ARBA00010688"/>
    </source>
</evidence>
<evidence type="ECO:0000313" key="7">
    <source>
        <dbReference type="EMBL" id="KFI30100.1"/>
    </source>
</evidence>
<accession>A0A086Y750</accession>
<evidence type="ECO:0000259" key="6">
    <source>
        <dbReference type="Pfam" id="PF00294"/>
    </source>
</evidence>
<dbReference type="AlphaFoldDB" id="A0A086Y750"/>
<comment type="similarity">
    <text evidence="1">Belongs to the carbohydrate kinase PfkB family.</text>
</comment>
<keyword evidence="4 7" id="KW-0418">Kinase</keyword>